<evidence type="ECO:0000256" key="2">
    <source>
        <dbReference type="ARBA" id="ARBA00022723"/>
    </source>
</evidence>
<evidence type="ECO:0000256" key="5">
    <source>
        <dbReference type="PIRSR" id="PIRSR600760-2"/>
    </source>
</evidence>
<feature type="binding site" evidence="5">
    <location>
        <position position="88"/>
    </location>
    <ligand>
        <name>Mg(2+)</name>
        <dbReference type="ChEBI" id="CHEBI:18420"/>
        <label>1</label>
        <note>catalytic</note>
    </ligand>
</feature>
<dbReference type="GO" id="GO:0006020">
    <property type="term" value="P:inositol metabolic process"/>
    <property type="evidence" value="ECO:0007669"/>
    <property type="project" value="TreeGrafter"/>
</dbReference>
<dbReference type="InterPro" id="IPR020583">
    <property type="entry name" value="Inositol_monoP_metal-BS"/>
</dbReference>
<dbReference type="RefSeq" id="WP_245895437.1">
    <property type="nucleotide sequence ID" value="NZ_OMKW01000004.1"/>
</dbReference>
<keyword evidence="2 5" id="KW-0479">Metal-binding</keyword>
<evidence type="ECO:0000313" key="7">
    <source>
        <dbReference type="Proteomes" id="UP000244932"/>
    </source>
</evidence>
<dbReference type="GO" id="GO:0007165">
    <property type="term" value="P:signal transduction"/>
    <property type="evidence" value="ECO:0007669"/>
    <property type="project" value="TreeGrafter"/>
</dbReference>
<evidence type="ECO:0000256" key="4">
    <source>
        <dbReference type="ARBA" id="ARBA00022842"/>
    </source>
</evidence>
<feature type="binding site" evidence="5">
    <location>
        <position position="89"/>
    </location>
    <ligand>
        <name>Mg(2+)</name>
        <dbReference type="ChEBI" id="CHEBI:18420"/>
        <label>1</label>
        <note>catalytic</note>
    </ligand>
</feature>
<comment type="cofactor">
    <cofactor evidence="5">
        <name>Mg(2+)</name>
        <dbReference type="ChEBI" id="CHEBI:18420"/>
    </cofactor>
</comment>
<organism evidence="6 7">
    <name type="scientific">Pontivivens insulae</name>
    <dbReference type="NCBI Taxonomy" id="1639689"/>
    <lineage>
        <taxon>Bacteria</taxon>
        <taxon>Pseudomonadati</taxon>
        <taxon>Pseudomonadota</taxon>
        <taxon>Alphaproteobacteria</taxon>
        <taxon>Rhodobacterales</taxon>
        <taxon>Paracoccaceae</taxon>
        <taxon>Pontivivens</taxon>
    </lineage>
</organism>
<protein>
    <submittedName>
        <fullName evidence="6">Inositol-1-monophosphatase</fullName>
        <ecNumber evidence="6">3.1.3.25</ecNumber>
    </submittedName>
</protein>
<accession>A0A2R8AEP6</accession>
<dbReference type="PROSITE" id="PS00629">
    <property type="entry name" value="IMP_1"/>
    <property type="match status" value="1"/>
</dbReference>
<keyword evidence="7" id="KW-1185">Reference proteome</keyword>
<keyword evidence="4 5" id="KW-0460">Magnesium</keyword>
<sequence>MQGHKADRLLLEQAARDAGALALTHFGNRPKRWSKEDNSPVSEADLAVDARLRDILLAARPDYGWLSEETADTPDRLACEQVFIVDPIDGTRAFLRGEQGWCIALAVATGGKVTASAIYAPVTDTLYSAALGDGAYRDGAVLSGSGRTSIEGASISIPRDYLAANHWPGGAPPVTAARSGALALRLARAASGEVDGSVSLRPVWEWDSSAGTLLAMEAGLLATREDGQPTVFNSATPRHQGLIVAPPPLHAALVAARSG</sequence>
<feature type="binding site" evidence="5">
    <location>
        <position position="86"/>
    </location>
    <ligand>
        <name>Mg(2+)</name>
        <dbReference type="ChEBI" id="CHEBI:18420"/>
        <label>1</label>
        <note>catalytic</note>
    </ligand>
</feature>
<dbReference type="Proteomes" id="UP000244932">
    <property type="component" value="Unassembled WGS sequence"/>
</dbReference>
<evidence type="ECO:0000256" key="1">
    <source>
        <dbReference type="ARBA" id="ARBA00009759"/>
    </source>
</evidence>
<feature type="binding site" evidence="5">
    <location>
        <position position="68"/>
    </location>
    <ligand>
        <name>Mg(2+)</name>
        <dbReference type="ChEBI" id="CHEBI:18420"/>
        <label>1</label>
        <note>catalytic</note>
    </ligand>
</feature>
<gene>
    <name evidence="6" type="primary">suhB_2</name>
    <name evidence="6" type="ORF">POI8812_03034</name>
</gene>
<evidence type="ECO:0000256" key="3">
    <source>
        <dbReference type="ARBA" id="ARBA00022801"/>
    </source>
</evidence>
<feature type="binding site" evidence="5">
    <location>
        <position position="207"/>
    </location>
    <ligand>
        <name>Mg(2+)</name>
        <dbReference type="ChEBI" id="CHEBI:18420"/>
        <label>1</label>
        <note>catalytic</note>
    </ligand>
</feature>
<dbReference type="Gene3D" id="3.40.190.80">
    <property type="match status" value="1"/>
</dbReference>
<name>A0A2R8AEP6_9RHOB</name>
<dbReference type="InterPro" id="IPR000760">
    <property type="entry name" value="Inositol_monophosphatase-like"/>
</dbReference>
<dbReference type="Pfam" id="PF00459">
    <property type="entry name" value="Inositol_P"/>
    <property type="match status" value="1"/>
</dbReference>
<evidence type="ECO:0000313" key="6">
    <source>
        <dbReference type="EMBL" id="SPF30692.1"/>
    </source>
</evidence>
<dbReference type="PANTHER" id="PTHR20854">
    <property type="entry name" value="INOSITOL MONOPHOSPHATASE"/>
    <property type="match status" value="1"/>
</dbReference>
<dbReference type="PRINTS" id="PR00377">
    <property type="entry name" value="IMPHPHTASES"/>
</dbReference>
<dbReference type="EMBL" id="OMKW01000004">
    <property type="protein sequence ID" value="SPF30692.1"/>
    <property type="molecule type" value="Genomic_DNA"/>
</dbReference>
<reference evidence="6 7" key="1">
    <citation type="submission" date="2018-03" db="EMBL/GenBank/DDBJ databases">
        <authorList>
            <person name="Keele B.F."/>
        </authorList>
    </citation>
    <scope>NUCLEOTIDE SEQUENCE [LARGE SCALE GENOMIC DNA]</scope>
    <source>
        <strain evidence="6 7">CeCT 8812</strain>
    </source>
</reference>
<dbReference type="Gene3D" id="3.30.540.10">
    <property type="entry name" value="Fructose-1,6-Bisphosphatase, subunit A, domain 1"/>
    <property type="match status" value="1"/>
</dbReference>
<comment type="similarity">
    <text evidence="1">Belongs to the inositol monophosphatase superfamily.</text>
</comment>
<dbReference type="SUPFAM" id="SSF56655">
    <property type="entry name" value="Carbohydrate phosphatase"/>
    <property type="match status" value="1"/>
</dbReference>
<dbReference type="EC" id="3.1.3.25" evidence="6"/>
<dbReference type="AlphaFoldDB" id="A0A2R8AEP6"/>
<keyword evidence="3 6" id="KW-0378">Hydrolase</keyword>
<dbReference type="PANTHER" id="PTHR20854:SF4">
    <property type="entry name" value="INOSITOL-1-MONOPHOSPHATASE-RELATED"/>
    <property type="match status" value="1"/>
</dbReference>
<dbReference type="GO" id="GO:0046872">
    <property type="term" value="F:metal ion binding"/>
    <property type="evidence" value="ECO:0007669"/>
    <property type="project" value="UniProtKB-KW"/>
</dbReference>
<proteinExistence type="inferred from homology"/>
<dbReference type="GO" id="GO:0008934">
    <property type="term" value="F:inositol monophosphate 1-phosphatase activity"/>
    <property type="evidence" value="ECO:0007669"/>
    <property type="project" value="TreeGrafter"/>
</dbReference>
<dbReference type="CDD" id="cd01638">
    <property type="entry name" value="CysQ"/>
    <property type="match status" value="1"/>
</dbReference>